<name>A0A4R3NR62_9HYPH</name>
<dbReference type="AlphaFoldDB" id="A0A4R3NR62"/>
<dbReference type="OrthoDB" id="7565172at2"/>
<evidence type="ECO:0000259" key="4">
    <source>
        <dbReference type="Pfam" id="PF26079"/>
    </source>
</evidence>
<gene>
    <name evidence="5" type="ORF">EDC90_102621</name>
</gene>
<sequence length="384" mass="41090">MSRPIPDARAIAARMAATLETVMSKVLDAKGIRHTPKAISFAVRSSRGLLAWLLRAVSLELRSLHSHIAWWGRQYFVDTAEEEFVARHASIFGVKQRPATFAIGTVTITGDPDTALPAGLEMSSSEGLIFATTEEATIDASGSVTVSASAALAGTESNYETGIQFTAVDPWPEIDTITVETAFAGGADEMQPEELQAATIAHIRKPPQGGAGYDYYDWLDDVFAVKAVRVIPDVVGRGSVGVVVAMRNEDGSGRAPTDEERTAMLNHLGNPLTSEGVRPVTAYVSVHAAEITEVPITVRARPDTPVVRAAIQEAFERFINTLGSDDDDGNETPIGATIERSRLSEEISAANGEYAHDLIMPSESYTLGDYEFPVAGAITWAAEA</sequence>
<protein>
    <submittedName>
        <fullName evidence="5">Putative phage protein gp47/JayE</fullName>
    </submittedName>
</protein>
<reference evidence="5 6" key="1">
    <citation type="submission" date="2019-03" db="EMBL/GenBank/DDBJ databases">
        <title>Freshwater and sediment microbial communities from various areas in North America, analyzing microbe dynamics in response to fracking.</title>
        <authorList>
            <person name="Lamendella R."/>
        </authorList>
    </citation>
    <scope>NUCLEOTIDE SEQUENCE [LARGE SCALE GENOMIC DNA]</scope>
    <source>
        <strain evidence="5 6">175.2</strain>
    </source>
</reference>
<dbReference type="InterPro" id="IPR052399">
    <property type="entry name" value="Phage_Baseplate_Assmbl_Protein"/>
</dbReference>
<evidence type="ECO:0000313" key="5">
    <source>
        <dbReference type="EMBL" id="TCT35366.1"/>
    </source>
</evidence>
<dbReference type="InterPro" id="IPR006949">
    <property type="entry name" value="Barrel_Baseplate_J-like"/>
</dbReference>
<comment type="similarity">
    <text evidence="1">Belongs to the Mu gp47/PBSX XkdT family.</text>
</comment>
<feature type="domain" description="Baseplate J-like C-terminal" evidence="4">
    <location>
        <begin position="294"/>
        <end position="380"/>
    </location>
</feature>
<dbReference type="RefSeq" id="WP_132313019.1">
    <property type="nucleotide sequence ID" value="NZ_SMAR01000026.1"/>
</dbReference>
<evidence type="ECO:0000256" key="1">
    <source>
        <dbReference type="ARBA" id="ARBA00038087"/>
    </source>
</evidence>
<dbReference type="PANTHER" id="PTHR37829">
    <property type="entry name" value="PHAGE-LIKE ELEMENT PBSX PROTEIN XKDT"/>
    <property type="match status" value="1"/>
</dbReference>
<dbReference type="Pfam" id="PF26079">
    <property type="entry name" value="Baseplate_J_C"/>
    <property type="match status" value="1"/>
</dbReference>
<feature type="domain" description="Baseplate J-like central" evidence="3">
    <location>
        <begin position="207"/>
        <end position="287"/>
    </location>
</feature>
<evidence type="ECO:0000259" key="2">
    <source>
        <dbReference type="Pfam" id="PF04865"/>
    </source>
</evidence>
<dbReference type="Pfam" id="PF04865">
    <property type="entry name" value="Baseplate_J"/>
    <property type="match status" value="1"/>
</dbReference>
<comment type="caution">
    <text evidence="5">The sequence shown here is derived from an EMBL/GenBank/DDBJ whole genome shotgun (WGS) entry which is preliminary data.</text>
</comment>
<keyword evidence="6" id="KW-1185">Reference proteome</keyword>
<feature type="domain" description="Baseplate protein J-like barrel" evidence="2">
    <location>
        <begin position="105"/>
        <end position="186"/>
    </location>
</feature>
<proteinExistence type="inferred from homology"/>
<dbReference type="InterPro" id="IPR058531">
    <property type="entry name" value="Baseplate_J_M"/>
</dbReference>
<evidence type="ECO:0000259" key="3">
    <source>
        <dbReference type="Pfam" id="PF26078"/>
    </source>
</evidence>
<evidence type="ECO:0000313" key="6">
    <source>
        <dbReference type="Proteomes" id="UP000295097"/>
    </source>
</evidence>
<dbReference type="Pfam" id="PF26078">
    <property type="entry name" value="Baseplate_J_M"/>
    <property type="match status" value="1"/>
</dbReference>
<accession>A0A4R3NR62</accession>
<organism evidence="5 6">
    <name type="scientific">Martelella mediterranea</name>
    <dbReference type="NCBI Taxonomy" id="293089"/>
    <lineage>
        <taxon>Bacteria</taxon>
        <taxon>Pseudomonadati</taxon>
        <taxon>Pseudomonadota</taxon>
        <taxon>Alphaproteobacteria</taxon>
        <taxon>Hyphomicrobiales</taxon>
        <taxon>Aurantimonadaceae</taxon>
        <taxon>Martelella</taxon>
    </lineage>
</organism>
<dbReference type="EMBL" id="SMAR01000026">
    <property type="protein sequence ID" value="TCT35366.1"/>
    <property type="molecule type" value="Genomic_DNA"/>
</dbReference>
<dbReference type="Proteomes" id="UP000295097">
    <property type="component" value="Unassembled WGS sequence"/>
</dbReference>
<dbReference type="PANTHER" id="PTHR37829:SF3">
    <property type="entry name" value="PROTEIN JAYE-RELATED"/>
    <property type="match status" value="1"/>
</dbReference>
<dbReference type="InterPro" id="IPR058530">
    <property type="entry name" value="Baseplate_J-like_C"/>
</dbReference>